<dbReference type="GO" id="GO:0005886">
    <property type="term" value="C:plasma membrane"/>
    <property type="evidence" value="ECO:0007669"/>
    <property type="project" value="UniProtKB-SubCell"/>
</dbReference>
<keyword evidence="6" id="KW-0677">Repeat</keyword>
<evidence type="ECO:0000256" key="1">
    <source>
        <dbReference type="ARBA" id="ARBA00004251"/>
    </source>
</evidence>
<dbReference type="InterPro" id="IPR001611">
    <property type="entry name" value="Leu-rich_rpt"/>
</dbReference>
<sequence>MEDINIPTIFTVLDLSNNLFKGEIPGVIGYLELLEVLNLSSNNLKSGILISISKLTFLESLDLSQNLSRHVIQRMTGLPPESVLKKRFE</sequence>
<keyword evidence="5" id="KW-0812">Transmembrane</keyword>
<dbReference type="PANTHER" id="PTHR27004:SF428">
    <property type="entry name" value="OS01G0160600 PROTEIN"/>
    <property type="match status" value="1"/>
</dbReference>
<dbReference type="EMBL" id="JAQIZT010000001">
    <property type="protein sequence ID" value="KAJ7015041.1"/>
    <property type="molecule type" value="Genomic_DNA"/>
</dbReference>
<dbReference type="PANTHER" id="PTHR27004">
    <property type="entry name" value="RECEPTOR-LIKE PROTEIN 12 ISOFORM X1"/>
    <property type="match status" value="1"/>
</dbReference>
<gene>
    <name evidence="11" type="ORF">NC653_004357</name>
</gene>
<keyword evidence="9" id="KW-0675">Receptor</keyword>
<keyword evidence="8" id="KW-0472">Membrane</keyword>
<accession>A0AAD6RUN2</accession>
<keyword evidence="4" id="KW-0433">Leucine-rich repeat</keyword>
<dbReference type="SUPFAM" id="SSF52058">
    <property type="entry name" value="L domain-like"/>
    <property type="match status" value="1"/>
</dbReference>
<comment type="caution">
    <text evidence="11">The sequence shown here is derived from an EMBL/GenBank/DDBJ whole genome shotgun (WGS) entry which is preliminary data.</text>
</comment>
<dbReference type="InterPro" id="IPR032675">
    <property type="entry name" value="LRR_dom_sf"/>
</dbReference>
<evidence type="ECO:0000256" key="10">
    <source>
        <dbReference type="ARBA" id="ARBA00023180"/>
    </source>
</evidence>
<dbReference type="Pfam" id="PF00560">
    <property type="entry name" value="LRR_1"/>
    <property type="match status" value="2"/>
</dbReference>
<evidence type="ECO:0000256" key="6">
    <source>
        <dbReference type="ARBA" id="ARBA00022737"/>
    </source>
</evidence>
<keyword evidence="7" id="KW-1133">Transmembrane helix</keyword>
<evidence type="ECO:0000313" key="12">
    <source>
        <dbReference type="Proteomes" id="UP001164929"/>
    </source>
</evidence>
<organism evidence="11 12">
    <name type="scientific">Populus alba x Populus x berolinensis</name>
    <dbReference type="NCBI Taxonomy" id="444605"/>
    <lineage>
        <taxon>Eukaryota</taxon>
        <taxon>Viridiplantae</taxon>
        <taxon>Streptophyta</taxon>
        <taxon>Embryophyta</taxon>
        <taxon>Tracheophyta</taxon>
        <taxon>Spermatophyta</taxon>
        <taxon>Magnoliopsida</taxon>
        <taxon>eudicotyledons</taxon>
        <taxon>Gunneridae</taxon>
        <taxon>Pentapetalae</taxon>
        <taxon>rosids</taxon>
        <taxon>fabids</taxon>
        <taxon>Malpighiales</taxon>
        <taxon>Salicaceae</taxon>
        <taxon>Saliceae</taxon>
        <taxon>Populus</taxon>
    </lineage>
</organism>
<evidence type="ECO:0000256" key="7">
    <source>
        <dbReference type="ARBA" id="ARBA00022989"/>
    </source>
</evidence>
<evidence type="ECO:0000256" key="3">
    <source>
        <dbReference type="ARBA" id="ARBA00022475"/>
    </source>
</evidence>
<keyword evidence="10" id="KW-0325">Glycoprotein</keyword>
<name>A0AAD6RUN2_9ROSI</name>
<comment type="subcellular location">
    <subcellularLocation>
        <location evidence="1">Cell membrane</location>
        <topology evidence="1">Single-pass type I membrane protein</topology>
    </subcellularLocation>
</comment>
<evidence type="ECO:0000256" key="2">
    <source>
        <dbReference type="ARBA" id="ARBA00009592"/>
    </source>
</evidence>
<evidence type="ECO:0000256" key="4">
    <source>
        <dbReference type="ARBA" id="ARBA00022614"/>
    </source>
</evidence>
<evidence type="ECO:0000256" key="9">
    <source>
        <dbReference type="ARBA" id="ARBA00023170"/>
    </source>
</evidence>
<keyword evidence="3" id="KW-1003">Cell membrane</keyword>
<keyword evidence="12" id="KW-1185">Reference proteome</keyword>
<evidence type="ECO:0000256" key="5">
    <source>
        <dbReference type="ARBA" id="ARBA00022692"/>
    </source>
</evidence>
<dbReference type="AlphaFoldDB" id="A0AAD6RUN2"/>
<evidence type="ECO:0000313" key="11">
    <source>
        <dbReference type="EMBL" id="KAJ7015041.1"/>
    </source>
</evidence>
<protein>
    <submittedName>
        <fullName evidence="11">Uncharacterized protein</fullName>
    </submittedName>
</protein>
<dbReference type="Proteomes" id="UP001164929">
    <property type="component" value="Chromosome 1"/>
</dbReference>
<reference evidence="11 12" key="1">
    <citation type="journal article" date="2023" name="Mol. Ecol. Resour.">
        <title>Chromosome-level genome assembly of a triploid poplar Populus alba 'Berolinensis'.</title>
        <authorList>
            <person name="Chen S."/>
            <person name="Yu Y."/>
            <person name="Wang X."/>
            <person name="Wang S."/>
            <person name="Zhang T."/>
            <person name="Zhou Y."/>
            <person name="He R."/>
            <person name="Meng N."/>
            <person name="Wang Y."/>
            <person name="Liu W."/>
            <person name="Liu Z."/>
            <person name="Liu J."/>
            <person name="Guo Q."/>
            <person name="Huang H."/>
            <person name="Sederoff R.R."/>
            <person name="Wang G."/>
            <person name="Qu G."/>
            <person name="Chen S."/>
        </authorList>
    </citation>
    <scope>NUCLEOTIDE SEQUENCE [LARGE SCALE GENOMIC DNA]</scope>
    <source>
        <strain evidence="11">SC-2020</strain>
    </source>
</reference>
<evidence type="ECO:0000256" key="8">
    <source>
        <dbReference type="ARBA" id="ARBA00023136"/>
    </source>
</evidence>
<comment type="similarity">
    <text evidence="2">Belongs to the RLP family.</text>
</comment>
<proteinExistence type="inferred from homology"/>
<dbReference type="Gene3D" id="3.80.10.10">
    <property type="entry name" value="Ribonuclease Inhibitor"/>
    <property type="match status" value="1"/>
</dbReference>